<evidence type="ECO:0000313" key="1">
    <source>
        <dbReference type="EMBL" id="EJZ60812.1"/>
    </source>
</evidence>
<gene>
    <name evidence="1" type="ORF">I1A_005177</name>
</gene>
<dbReference type="AlphaFoldDB" id="A0A7U9GVS2"/>
<dbReference type="OrthoDB" id="6886519at2"/>
<organism evidence="1 2">
    <name type="scientific">Pseudomonas fluorescens R124</name>
    <dbReference type="NCBI Taxonomy" id="743713"/>
    <lineage>
        <taxon>Bacteria</taxon>
        <taxon>Pseudomonadati</taxon>
        <taxon>Pseudomonadota</taxon>
        <taxon>Gammaproteobacteria</taxon>
        <taxon>Pseudomonadales</taxon>
        <taxon>Pseudomonadaceae</taxon>
        <taxon>Pseudomonas</taxon>
    </lineage>
</organism>
<reference evidence="1 2" key="1">
    <citation type="submission" date="2012-08" db="EMBL/GenBank/DDBJ databases">
        <title>The genome of cave-isolated P. fluorescens strain R124 demonstrates phenotypic adaptation to the mineral environment.</title>
        <authorList>
            <person name="Barton M.D."/>
            <person name="Petronio M."/>
            <person name="Giarrizzo J.G."/>
            <person name="Bowling B.V."/>
            <person name="Barton H.A."/>
        </authorList>
    </citation>
    <scope>NUCLEOTIDE SEQUENCE [LARGE SCALE GENOMIC DNA]</scope>
    <source>
        <strain evidence="1 2">R124</strain>
    </source>
</reference>
<sequence>MLLLSHNLYFATAAHWFRALVLASVIIFGTACGSLSSSATLNMDVPANIRVDAEAYYQPISSHYCFVPENYPSAPNVGVKKFSQPAKPTAHTSKFDVKLLPSLGGCLSLLSGIKLWIMDMTEDPERLGLSAVWIHVDDLADEELRRFGPDENLLSVDCKYSDSRLSKVFKQELECKGQTSNDKVLGTLGLEQIQDKTLRLRVRMTE</sequence>
<dbReference type="EMBL" id="CM001561">
    <property type="protein sequence ID" value="EJZ60812.1"/>
    <property type="molecule type" value="Genomic_DNA"/>
</dbReference>
<proteinExistence type="predicted"/>
<name>A0A7U9GVS2_PSEFL</name>
<accession>A0A7U9GVS2</accession>
<dbReference type="Proteomes" id="UP000006045">
    <property type="component" value="Chromosome"/>
</dbReference>
<protein>
    <submittedName>
        <fullName evidence="1">Uncharacterized protein</fullName>
    </submittedName>
</protein>
<dbReference type="RefSeq" id="WP_003229592.1">
    <property type="nucleotide sequence ID" value="NZ_CM001561.1"/>
</dbReference>
<evidence type="ECO:0000313" key="2">
    <source>
        <dbReference type="Proteomes" id="UP000006045"/>
    </source>
</evidence>